<accession>A0AAC9LCC4</accession>
<keyword evidence="2" id="KW-1185">Reference proteome</keyword>
<dbReference type="EC" id="2.3.1.-" evidence="1"/>
<dbReference type="InterPro" id="IPR011004">
    <property type="entry name" value="Trimer_LpxA-like_sf"/>
</dbReference>
<dbReference type="PANTHER" id="PTHR43300">
    <property type="entry name" value="ACETYLTRANSFERASE"/>
    <property type="match status" value="1"/>
</dbReference>
<dbReference type="SUPFAM" id="SSF51161">
    <property type="entry name" value="Trimeric LpxA-like enzymes"/>
    <property type="match status" value="1"/>
</dbReference>
<dbReference type="InterPro" id="IPR050179">
    <property type="entry name" value="Trans_hexapeptide_repeat"/>
</dbReference>
<dbReference type="GO" id="GO:0016746">
    <property type="term" value="F:acyltransferase activity"/>
    <property type="evidence" value="ECO:0007669"/>
    <property type="project" value="UniProtKB-KW"/>
</dbReference>
<proteinExistence type="predicted"/>
<dbReference type="KEGG" id="acad:UA74_10195"/>
<keyword evidence="1" id="KW-0012">Acyltransferase</keyword>
<dbReference type="Pfam" id="PF00132">
    <property type="entry name" value="Hexapep"/>
    <property type="match status" value="1"/>
</dbReference>
<evidence type="ECO:0000313" key="2">
    <source>
        <dbReference type="Proteomes" id="UP000185511"/>
    </source>
</evidence>
<evidence type="ECO:0000313" key="1">
    <source>
        <dbReference type="EMBL" id="APU14102.1"/>
    </source>
</evidence>
<sequence length="237" mass="25697">MSPGAVPAEKRVAMPAIPDPTVLHPMPDRPSVVLLKPLIGPSYRIDVGEFTYYHHPERALDFVERNVLYSHGAERLIIGRYCAIGADTRFIMAGSAHPASGVSTFPFTMFGGEWLERTLDVILAMPRKGDTVVGNDVWFGYQSTVMPGVRIGDGAIIATGAVVTSDVPPYAIVGGNPARVIRLRYDEADVARLTAAAWWDWPVELVTEHARTIMTGTPADIERIAAEAVSSAQSDAR</sequence>
<dbReference type="CDD" id="cd03349">
    <property type="entry name" value="LbH_XAT"/>
    <property type="match status" value="1"/>
</dbReference>
<dbReference type="InterPro" id="IPR001451">
    <property type="entry name" value="Hexapep"/>
</dbReference>
<reference evidence="2" key="1">
    <citation type="submission" date="2016-06" db="EMBL/GenBank/DDBJ databases">
        <title>Complete genome sequence of Actinoalloteichus fjordicus DSM 46855 (=ADI127-17), type strain of the new species Actinoalloteichus fjordicus.</title>
        <authorList>
            <person name="Ruckert C."/>
            <person name="Nouioui I."/>
            <person name="Willmese J."/>
            <person name="van Wezel G."/>
            <person name="Klenk H.-P."/>
            <person name="Kalinowski J."/>
            <person name="Zotchev S.B."/>
        </authorList>
    </citation>
    <scope>NUCLEOTIDE SEQUENCE [LARGE SCALE GENOMIC DNA]</scope>
    <source>
        <strain evidence="2">ADI127-7</strain>
    </source>
</reference>
<organism evidence="1 2">
    <name type="scientific">Actinoalloteichus fjordicus</name>
    <dbReference type="NCBI Taxonomy" id="1612552"/>
    <lineage>
        <taxon>Bacteria</taxon>
        <taxon>Bacillati</taxon>
        <taxon>Actinomycetota</taxon>
        <taxon>Actinomycetes</taxon>
        <taxon>Pseudonocardiales</taxon>
        <taxon>Pseudonocardiaceae</taxon>
        <taxon>Actinoalloteichus</taxon>
    </lineage>
</organism>
<dbReference type="Gene3D" id="2.160.10.10">
    <property type="entry name" value="Hexapeptide repeat proteins"/>
    <property type="match status" value="1"/>
</dbReference>
<dbReference type="EMBL" id="CP016076">
    <property type="protein sequence ID" value="APU14102.1"/>
    <property type="molecule type" value="Genomic_DNA"/>
</dbReference>
<dbReference type="Proteomes" id="UP000185511">
    <property type="component" value="Chromosome"/>
</dbReference>
<keyword evidence="1" id="KW-0808">Transferase</keyword>
<dbReference type="AlphaFoldDB" id="A0AAC9LCC4"/>
<dbReference type="PANTHER" id="PTHR43300:SF11">
    <property type="entry name" value="ACETYLTRANSFERASE RV3034C-RELATED"/>
    <property type="match status" value="1"/>
</dbReference>
<protein>
    <submittedName>
        <fullName evidence="1">Acyltransferase family protein</fullName>
        <ecNumber evidence="1">2.3.1.-</ecNumber>
    </submittedName>
</protein>
<gene>
    <name evidence="1" type="ORF">UA74_10195</name>
</gene>
<name>A0AAC9LCC4_9PSEU</name>